<organism evidence="2">
    <name type="scientific">Brachypodium distachyon</name>
    <name type="common">Purple false brome</name>
    <name type="synonym">Trachynia distachya</name>
    <dbReference type="NCBI Taxonomy" id="15368"/>
    <lineage>
        <taxon>Eukaryota</taxon>
        <taxon>Viridiplantae</taxon>
        <taxon>Streptophyta</taxon>
        <taxon>Embryophyta</taxon>
        <taxon>Tracheophyta</taxon>
        <taxon>Spermatophyta</taxon>
        <taxon>Magnoliopsida</taxon>
        <taxon>Liliopsida</taxon>
        <taxon>Poales</taxon>
        <taxon>Poaceae</taxon>
        <taxon>BOP clade</taxon>
        <taxon>Pooideae</taxon>
        <taxon>Stipodae</taxon>
        <taxon>Brachypodieae</taxon>
        <taxon>Brachypodium</taxon>
    </lineage>
</organism>
<evidence type="ECO:0000313" key="4">
    <source>
        <dbReference type="Proteomes" id="UP000008810"/>
    </source>
</evidence>
<reference evidence="3" key="3">
    <citation type="submission" date="2018-08" db="UniProtKB">
        <authorList>
            <consortium name="EnsemblPlants"/>
        </authorList>
    </citation>
    <scope>IDENTIFICATION</scope>
    <source>
        <strain evidence="3">cv. Bd21</strain>
    </source>
</reference>
<evidence type="ECO:0000313" key="2">
    <source>
        <dbReference type="EMBL" id="KQJ88963.1"/>
    </source>
</evidence>
<keyword evidence="1" id="KW-0472">Membrane</keyword>
<dbReference type="Proteomes" id="UP000008810">
    <property type="component" value="Chromosome 4"/>
</dbReference>
<feature type="transmembrane region" description="Helical" evidence="1">
    <location>
        <begin position="12"/>
        <end position="34"/>
    </location>
</feature>
<protein>
    <submittedName>
        <fullName evidence="2 3">Uncharacterized protein</fullName>
    </submittedName>
</protein>
<evidence type="ECO:0000313" key="3">
    <source>
        <dbReference type="EnsemblPlants" id="KQJ88963"/>
    </source>
</evidence>
<dbReference type="InParanoid" id="A0A0Q3HL42"/>
<sequence length="35" mass="3804">MHLVNDLHGNHVIHKCLTNFGAGILASVIMLCSLM</sequence>
<dbReference type="EnsemblPlants" id="KQJ88963">
    <property type="protein sequence ID" value="KQJ88963"/>
    <property type="gene ID" value="BRADI_4g22435v3"/>
</dbReference>
<reference evidence="2 3" key="1">
    <citation type="journal article" date="2010" name="Nature">
        <title>Genome sequencing and analysis of the model grass Brachypodium distachyon.</title>
        <authorList>
            <consortium name="International Brachypodium Initiative"/>
        </authorList>
    </citation>
    <scope>NUCLEOTIDE SEQUENCE [LARGE SCALE GENOMIC DNA]</scope>
    <source>
        <strain evidence="2 3">Bd21</strain>
    </source>
</reference>
<dbReference type="AlphaFoldDB" id="A0A0Q3HL42"/>
<dbReference type="Gramene" id="KQJ88963">
    <property type="protein sequence ID" value="KQJ88963"/>
    <property type="gene ID" value="BRADI_4g22435v3"/>
</dbReference>
<dbReference type="EMBL" id="CM000883">
    <property type="protein sequence ID" value="KQJ88963.1"/>
    <property type="molecule type" value="Genomic_DNA"/>
</dbReference>
<keyword evidence="1" id="KW-0812">Transmembrane</keyword>
<name>A0A0Q3HL42_BRADI</name>
<keyword evidence="4" id="KW-1185">Reference proteome</keyword>
<accession>A0A0Q3HL42</accession>
<gene>
    <name evidence="2" type="ORF">BRADI_4g22435v3</name>
</gene>
<evidence type="ECO:0000256" key="1">
    <source>
        <dbReference type="SAM" id="Phobius"/>
    </source>
</evidence>
<reference evidence="2" key="2">
    <citation type="submission" date="2017-06" db="EMBL/GenBank/DDBJ databases">
        <title>WGS assembly of Brachypodium distachyon.</title>
        <authorList>
            <consortium name="The International Brachypodium Initiative"/>
            <person name="Lucas S."/>
            <person name="Harmon-Smith M."/>
            <person name="Lail K."/>
            <person name="Tice H."/>
            <person name="Grimwood J."/>
            <person name="Bruce D."/>
            <person name="Barry K."/>
            <person name="Shu S."/>
            <person name="Lindquist E."/>
            <person name="Wang M."/>
            <person name="Pitluck S."/>
            <person name="Vogel J.P."/>
            <person name="Garvin D.F."/>
            <person name="Mockler T.C."/>
            <person name="Schmutz J."/>
            <person name="Rokhsar D."/>
            <person name="Bevan M.W."/>
        </authorList>
    </citation>
    <scope>NUCLEOTIDE SEQUENCE</scope>
    <source>
        <strain evidence="2">Bd21</strain>
    </source>
</reference>
<proteinExistence type="predicted"/>
<keyword evidence="1" id="KW-1133">Transmembrane helix</keyword>